<dbReference type="OrthoDB" id="9779080at2"/>
<evidence type="ECO:0000313" key="3">
    <source>
        <dbReference type="EMBL" id="AFV12068.1"/>
    </source>
</evidence>
<feature type="transmembrane region" description="Helical" evidence="1">
    <location>
        <begin position="30"/>
        <end position="51"/>
    </location>
</feature>
<feature type="domain" description="Nucleoside transporter/FeoB GTPase Gate" evidence="2">
    <location>
        <begin position="21"/>
        <end position="108"/>
    </location>
</feature>
<gene>
    <name evidence="3" type="ordered locus">Tph_c18710</name>
</gene>
<name>K4LGR8_THEPS</name>
<dbReference type="EMBL" id="CP003732">
    <property type="protein sequence ID" value="AFV12068.1"/>
    <property type="molecule type" value="Genomic_DNA"/>
</dbReference>
<evidence type="ECO:0000313" key="4">
    <source>
        <dbReference type="Proteomes" id="UP000000467"/>
    </source>
</evidence>
<evidence type="ECO:0000259" key="2">
    <source>
        <dbReference type="Pfam" id="PF07670"/>
    </source>
</evidence>
<organism evidence="3 4">
    <name type="scientific">Thermacetogenium phaeum (strain ATCC BAA-254 / DSM 26808 / PB)</name>
    <dbReference type="NCBI Taxonomy" id="1089553"/>
    <lineage>
        <taxon>Bacteria</taxon>
        <taxon>Bacillati</taxon>
        <taxon>Bacillota</taxon>
        <taxon>Clostridia</taxon>
        <taxon>Thermoanaerobacterales</taxon>
        <taxon>Thermoanaerobacteraceae</taxon>
        <taxon>Thermacetogenium</taxon>
    </lineage>
</organism>
<feature type="transmembrane region" description="Helical" evidence="1">
    <location>
        <begin position="63"/>
        <end position="86"/>
    </location>
</feature>
<keyword evidence="1" id="KW-1133">Transmembrane helix</keyword>
<feature type="transmembrane region" description="Helical" evidence="1">
    <location>
        <begin position="121"/>
        <end position="141"/>
    </location>
</feature>
<dbReference type="Pfam" id="PF07670">
    <property type="entry name" value="Gate"/>
    <property type="match status" value="1"/>
</dbReference>
<dbReference type="KEGG" id="tpz:Tph_c18710"/>
<feature type="transmembrane region" description="Helical" evidence="1">
    <location>
        <begin position="98"/>
        <end position="115"/>
    </location>
</feature>
<dbReference type="AlphaFoldDB" id="K4LGR8"/>
<dbReference type="RefSeq" id="WP_015050945.1">
    <property type="nucleotide sequence ID" value="NC_018870.1"/>
</dbReference>
<sequence length="145" mass="15563">MMMNIKKAVATGLQEGLDTTWNLAKLIIPIYFVITILKNTPFLSMIASFFQPALGLAGVPGEAVVALIMGAFVNVYAAIAALLPLVHSLPLSPKQITIIATMVLICHSIPMESAVSQKTGVPFWLVTVLRLAVAFIMGILLNKVM</sequence>
<evidence type="ECO:0000256" key="1">
    <source>
        <dbReference type="SAM" id="Phobius"/>
    </source>
</evidence>
<protein>
    <submittedName>
        <fullName evidence="3">Nucleoside recognition domain containing protein</fullName>
    </submittedName>
</protein>
<dbReference type="InterPro" id="IPR011642">
    <property type="entry name" value="Gate_dom"/>
</dbReference>
<proteinExistence type="predicted"/>
<accession>K4LGR8</accession>
<reference evidence="3 4" key="1">
    <citation type="journal article" date="2012" name="BMC Genomics">
        <title>Genome-guided analysis of physiological and morphological traits of the fermentative acetate oxidizer Thermacetogenium phaeum.</title>
        <authorList>
            <person name="Oehler D."/>
            <person name="Poehlein A."/>
            <person name="Leimbach A."/>
            <person name="Muller N."/>
            <person name="Daniel R."/>
            <person name="Gottschalk G."/>
            <person name="Schink B."/>
        </authorList>
    </citation>
    <scope>NUCLEOTIDE SEQUENCE [LARGE SCALE GENOMIC DNA]</scope>
    <source>
        <strain evidence="4">ATCC BAA-254 / DSM 26808 / PB</strain>
    </source>
</reference>
<dbReference type="Proteomes" id="UP000000467">
    <property type="component" value="Chromosome"/>
</dbReference>
<keyword evidence="4" id="KW-1185">Reference proteome</keyword>
<dbReference type="STRING" id="1089553.Tph_c18710"/>
<dbReference type="eggNOG" id="COG0370">
    <property type="taxonomic scope" value="Bacteria"/>
</dbReference>
<keyword evidence="1" id="KW-0812">Transmembrane</keyword>
<dbReference type="HOGENOM" id="CLU_151192_0_0_9"/>
<keyword evidence="1" id="KW-0472">Membrane</keyword>